<dbReference type="NCBIfam" id="TIGR01352">
    <property type="entry name" value="tonB_Cterm"/>
    <property type="match status" value="1"/>
</dbReference>
<comment type="subcellular location">
    <subcellularLocation>
        <location evidence="1">Cell inner membrane</location>
        <topology evidence="1">Single-pass membrane protein</topology>
        <orientation evidence="1">Periplasmic side</orientation>
    </subcellularLocation>
</comment>
<comment type="similarity">
    <text evidence="2">Belongs to the TonB family.</text>
</comment>
<dbReference type="AlphaFoldDB" id="A0A6J4HW07"/>
<dbReference type="GO" id="GO:0015031">
    <property type="term" value="P:protein transport"/>
    <property type="evidence" value="ECO:0007669"/>
    <property type="project" value="UniProtKB-KW"/>
</dbReference>
<feature type="chain" id="PRO_5026841311" evidence="10">
    <location>
        <begin position="47"/>
        <end position="163"/>
    </location>
</feature>
<dbReference type="InterPro" id="IPR037682">
    <property type="entry name" value="TonB_C"/>
</dbReference>
<keyword evidence="4" id="KW-1003">Cell membrane</keyword>
<dbReference type="InterPro" id="IPR051045">
    <property type="entry name" value="TonB-dependent_transducer"/>
</dbReference>
<feature type="domain" description="TonB C-terminal" evidence="11">
    <location>
        <begin position="80"/>
        <end position="163"/>
    </location>
</feature>
<reference evidence="12" key="1">
    <citation type="submission" date="2020-02" db="EMBL/GenBank/DDBJ databases">
        <authorList>
            <person name="Meier V. D."/>
        </authorList>
    </citation>
    <scope>NUCLEOTIDE SEQUENCE</scope>
    <source>
        <strain evidence="12">AVDCRST_MAG95</strain>
    </source>
</reference>
<keyword evidence="5" id="KW-0997">Cell inner membrane</keyword>
<accession>A0A6J4HW07</accession>
<evidence type="ECO:0000259" key="11">
    <source>
        <dbReference type="PROSITE" id="PS52015"/>
    </source>
</evidence>
<dbReference type="SUPFAM" id="SSF74653">
    <property type="entry name" value="TolA/TonB C-terminal domain"/>
    <property type="match status" value="1"/>
</dbReference>
<evidence type="ECO:0000313" key="12">
    <source>
        <dbReference type="EMBL" id="CAA9234388.1"/>
    </source>
</evidence>
<organism evidence="12">
    <name type="scientific">uncultured Adhaeribacter sp</name>
    <dbReference type="NCBI Taxonomy" id="448109"/>
    <lineage>
        <taxon>Bacteria</taxon>
        <taxon>Pseudomonadati</taxon>
        <taxon>Bacteroidota</taxon>
        <taxon>Cytophagia</taxon>
        <taxon>Cytophagales</taxon>
        <taxon>Hymenobacteraceae</taxon>
        <taxon>Adhaeribacter</taxon>
        <taxon>environmental samples</taxon>
    </lineage>
</organism>
<dbReference type="GO" id="GO:0055085">
    <property type="term" value="P:transmembrane transport"/>
    <property type="evidence" value="ECO:0007669"/>
    <property type="project" value="InterPro"/>
</dbReference>
<keyword evidence="3" id="KW-0813">Transport</keyword>
<keyword evidence="8" id="KW-1133">Transmembrane helix</keyword>
<evidence type="ECO:0000256" key="4">
    <source>
        <dbReference type="ARBA" id="ARBA00022475"/>
    </source>
</evidence>
<evidence type="ECO:0000256" key="8">
    <source>
        <dbReference type="ARBA" id="ARBA00022989"/>
    </source>
</evidence>
<evidence type="ECO:0000256" key="6">
    <source>
        <dbReference type="ARBA" id="ARBA00022692"/>
    </source>
</evidence>
<gene>
    <name evidence="12" type="ORF">AVDCRST_MAG95-1148</name>
</gene>
<dbReference type="GO" id="GO:0031992">
    <property type="term" value="F:energy transducer activity"/>
    <property type="evidence" value="ECO:0007669"/>
    <property type="project" value="TreeGrafter"/>
</dbReference>
<dbReference type="PANTHER" id="PTHR33446">
    <property type="entry name" value="PROTEIN TONB-RELATED"/>
    <property type="match status" value="1"/>
</dbReference>
<dbReference type="EMBL" id="CADCTJ010000361">
    <property type="protein sequence ID" value="CAA9234388.1"/>
    <property type="molecule type" value="Genomic_DNA"/>
</dbReference>
<dbReference type="GO" id="GO:0098797">
    <property type="term" value="C:plasma membrane protein complex"/>
    <property type="evidence" value="ECO:0007669"/>
    <property type="project" value="TreeGrafter"/>
</dbReference>
<protein>
    <submittedName>
        <fullName evidence="12">Ferric siderophore transport system, periplasmic binding protein TonB</fullName>
    </submittedName>
</protein>
<evidence type="ECO:0000256" key="7">
    <source>
        <dbReference type="ARBA" id="ARBA00022927"/>
    </source>
</evidence>
<evidence type="ECO:0000256" key="1">
    <source>
        <dbReference type="ARBA" id="ARBA00004383"/>
    </source>
</evidence>
<feature type="signal peptide" evidence="10">
    <location>
        <begin position="1"/>
        <end position="46"/>
    </location>
</feature>
<dbReference type="Gene3D" id="3.30.1150.10">
    <property type="match status" value="1"/>
</dbReference>
<proteinExistence type="inferred from homology"/>
<sequence length="163" mass="17615">MLYFGTKIDLAGVVPLSISNVIFMQFKFSVFLFGLTFMALANGAMAQTTAPATPAPTTAEAPKNKVATDKVLPFAEFYEGGQTALYDFIAKELVYPPMAKRNRVMGQVIVGFTMNEDGTVANTKILKNIGGGCGEEALRVVKLLKFKAPGFASNYSIPINFKL</sequence>
<keyword evidence="10" id="KW-0732">Signal</keyword>
<keyword evidence="9" id="KW-0472">Membrane</keyword>
<name>A0A6J4HW07_9BACT</name>
<dbReference type="PROSITE" id="PS52015">
    <property type="entry name" value="TONB_CTD"/>
    <property type="match status" value="1"/>
</dbReference>
<dbReference type="PANTHER" id="PTHR33446:SF2">
    <property type="entry name" value="PROTEIN TONB"/>
    <property type="match status" value="1"/>
</dbReference>
<evidence type="ECO:0000256" key="3">
    <source>
        <dbReference type="ARBA" id="ARBA00022448"/>
    </source>
</evidence>
<keyword evidence="7" id="KW-0653">Protein transport</keyword>
<dbReference type="Pfam" id="PF03544">
    <property type="entry name" value="TonB_C"/>
    <property type="match status" value="1"/>
</dbReference>
<dbReference type="InterPro" id="IPR006260">
    <property type="entry name" value="TonB/TolA_C"/>
</dbReference>
<evidence type="ECO:0000256" key="5">
    <source>
        <dbReference type="ARBA" id="ARBA00022519"/>
    </source>
</evidence>
<evidence type="ECO:0000256" key="10">
    <source>
        <dbReference type="SAM" id="SignalP"/>
    </source>
</evidence>
<evidence type="ECO:0000256" key="2">
    <source>
        <dbReference type="ARBA" id="ARBA00006555"/>
    </source>
</evidence>
<keyword evidence="6" id="KW-0812">Transmembrane</keyword>
<evidence type="ECO:0000256" key="9">
    <source>
        <dbReference type="ARBA" id="ARBA00023136"/>
    </source>
</evidence>